<name>A0A1M7YDA3_9BACT</name>
<reference evidence="1 2" key="1">
    <citation type="submission" date="2016-12" db="EMBL/GenBank/DDBJ databases">
        <authorList>
            <person name="Song W.-J."/>
            <person name="Kurnit D.M."/>
        </authorList>
    </citation>
    <scope>NUCLEOTIDE SEQUENCE [LARGE SCALE GENOMIC DNA]</scope>
    <source>
        <strain evidence="1 2">DSM 18488</strain>
    </source>
</reference>
<dbReference type="Proteomes" id="UP000184603">
    <property type="component" value="Unassembled WGS sequence"/>
</dbReference>
<dbReference type="AlphaFoldDB" id="A0A1M7YDA3"/>
<proteinExistence type="predicted"/>
<evidence type="ECO:0000313" key="1">
    <source>
        <dbReference type="EMBL" id="SHO50620.1"/>
    </source>
</evidence>
<evidence type="ECO:0000313" key="2">
    <source>
        <dbReference type="Proteomes" id="UP000184603"/>
    </source>
</evidence>
<dbReference type="EMBL" id="FRFE01000020">
    <property type="protein sequence ID" value="SHO50620.1"/>
    <property type="molecule type" value="Genomic_DNA"/>
</dbReference>
<keyword evidence="2" id="KW-1185">Reference proteome</keyword>
<accession>A0A1M7YDA3</accession>
<protein>
    <recommendedName>
        <fullName evidence="3">PilZ domain-containing protein</fullName>
    </recommendedName>
</protein>
<gene>
    <name evidence="1" type="ORF">SAMN02745220_03549</name>
</gene>
<dbReference type="OrthoDB" id="5432243at2"/>
<sequence>MERKQLNDRQEAANRMGGFSRRTRRERVAGFTCDIADGNRLLAGIVEDISANGFKMTQVTEAFQGDEHYYRTVVNGGGKHFKILAKPCWSRASSDGLEIGFKILDVSWEWTELILTAEFLGMDEDWAAGNA</sequence>
<dbReference type="RefSeq" id="WP_073615010.1">
    <property type="nucleotide sequence ID" value="NZ_FRFE01000020.1"/>
</dbReference>
<organism evidence="1 2">
    <name type="scientific">Desulfopila aestuarii DSM 18488</name>
    <dbReference type="NCBI Taxonomy" id="1121416"/>
    <lineage>
        <taxon>Bacteria</taxon>
        <taxon>Pseudomonadati</taxon>
        <taxon>Thermodesulfobacteriota</taxon>
        <taxon>Desulfobulbia</taxon>
        <taxon>Desulfobulbales</taxon>
        <taxon>Desulfocapsaceae</taxon>
        <taxon>Desulfopila</taxon>
    </lineage>
</organism>
<evidence type="ECO:0008006" key="3">
    <source>
        <dbReference type="Google" id="ProtNLM"/>
    </source>
</evidence>